<evidence type="ECO:0000256" key="6">
    <source>
        <dbReference type="ARBA" id="ARBA00022839"/>
    </source>
</evidence>
<comment type="similarity">
    <text evidence="8">Belongs to the RNR ribonuclease family. RNase R subfamily.</text>
</comment>
<evidence type="ECO:0000256" key="5">
    <source>
        <dbReference type="ARBA" id="ARBA00022801"/>
    </source>
</evidence>
<dbReference type="SMART" id="SM00955">
    <property type="entry name" value="RNB"/>
    <property type="match status" value="1"/>
</dbReference>
<dbReference type="NCBIfam" id="TIGR00358">
    <property type="entry name" value="3_prime_RNase"/>
    <property type="match status" value="1"/>
</dbReference>
<dbReference type="PANTHER" id="PTHR23355:SF9">
    <property type="entry name" value="DIS3-LIKE EXONUCLEASE 2"/>
    <property type="match status" value="1"/>
</dbReference>
<dbReference type="AlphaFoldDB" id="A0A0D5ZJ37"/>
<dbReference type="InterPro" id="IPR003029">
    <property type="entry name" value="S1_domain"/>
</dbReference>
<evidence type="ECO:0000256" key="7">
    <source>
        <dbReference type="ARBA" id="ARBA00022884"/>
    </source>
</evidence>
<gene>
    <name evidence="8" type="primary">rnr</name>
    <name evidence="10" type="ORF">VO56_00785</name>
</gene>
<comment type="catalytic activity">
    <reaction evidence="1 8">
        <text>Exonucleolytic cleavage in the 3'- to 5'-direction to yield nucleoside 5'-phosphates.</text>
        <dbReference type="EC" id="3.1.13.1"/>
    </reaction>
</comment>
<dbReference type="GO" id="GO:0003723">
    <property type="term" value="F:RNA binding"/>
    <property type="evidence" value="ECO:0007669"/>
    <property type="project" value="UniProtKB-UniRule"/>
</dbReference>
<accession>A0A0D5ZJ37</accession>
<keyword evidence="6 8" id="KW-0269">Exonuclease</keyword>
<dbReference type="EMBL" id="CP011021">
    <property type="protein sequence ID" value="AKA49811.1"/>
    <property type="molecule type" value="Genomic_DNA"/>
</dbReference>
<dbReference type="GO" id="GO:0006402">
    <property type="term" value="P:mRNA catabolic process"/>
    <property type="evidence" value="ECO:0007669"/>
    <property type="project" value="TreeGrafter"/>
</dbReference>
<dbReference type="Pfam" id="PF00773">
    <property type="entry name" value="RNB"/>
    <property type="match status" value="1"/>
</dbReference>
<dbReference type="InterPro" id="IPR001900">
    <property type="entry name" value="RNase_II/R"/>
</dbReference>
<dbReference type="KEGG" id="mgb:VO56_00785"/>
<dbReference type="SUPFAM" id="SSF50249">
    <property type="entry name" value="Nucleic acid-binding proteins"/>
    <property type="match status" value="3"/>
</dbReference>
<dbReference type="InterPro" id="IPR004476">
    <property type="entry name" value="RNase_II/RNase_R"/>
</dbReference>
<dbReference type="GO" id="GO:0008859">
    <property type="term" value="F:exoribonuclease II activity"/>
    <property type="evidence" value="ECO:0007669"/>
    <property type="project" value="UniProtKB-UniRule"/>
</dbReference>
<dbReference type="InterPro" id="IPR011805">
    <property type="entry name" value="RNase_R"/>
</dbReference>
<dbReference type="Pfam" id="PF08206">
    <property type="entry name" value="OB_RNB"/>
    <property type="match status" value="1"/>
</dbReference>
<organism evidence="11">
    <name type="scientific">Mycoplasmopsis gallinacea</name>
    <dbReference type="NCBI Taxonomy" id="29556"/>
    <lineage>
        <taxon>Bacteria</taxon>
        <taxon>Bacillati</taxon>
        <taxon>Mycoplasmatota</taxon>
        <taxon>Mycoplasmoidales</taxon>
        <taxon>Metamycoplasmataceae</taxon>
        <taxon>Mycoplasmopsis</taxon>
    </lineage>
</organism>
<name>A0A0D5ZJ37_9BACT</name>
<dbReference type="NCBIfam" id="TIGR02063">
    <property type="entry name" value="RNase_R"/>
    <property type="match status" value="1"/>
</dbReference>
<dbReference type="SMART" id="SM00316">
    <property type="entry name" value="S1"/>
    <property type="match status" value="1"/>
</dbReference>
<evidence type="ECO:0000313" key="10">
    <source>
        <dbReference type="EMBL" id="AKA49811.1"/>
    </source>
</evidence>
<protein>
    <recommendedName>
        <fullName evidence="8">Ribonuclease R</fullName>
        <shortName evidence="8">RNase R</shortName>
        <ecNumber evidence="8">3.1.13.1</ecNumber>
    </recommendedName>
</protein>
<keyword evidence="5 8" id="KW-0378">Hydrolase</keyword>
<keyword evidence="7 8" id="KW-0694">RNA-binding</keyword>
<comment type="function">
    <text evidence="8">3'-5' exoribonuclease that releases 5'-nucleoside monophosphates and is involved in maturation of structured RNAs.</text>
</comment>
<dbReference type="HOGENOM" id="CLU_002333_7_0_14"/>
<proteinExistence type="inferred from homology"/>
<dbReference type="EC" id="3.1.13.1" evidence="8"/>
<evidence type="ECO:0000256" key="4">
    <source>
        <dbReference type="ARBA" id="ARBA00022722"/>
    </source>
</evidence>
<keyword evidence="4 8" id="KW-0540">Nuclease</keyword>
<dbReference type="InterPro" id="IPR013223">
    <property type="entry name" value="RNase_B_OB_dom"/>
</dbReference>
<sequence>MNIKEKVLKYLKSCKNSSFVKLSRDLKIPFSKNKELSDILNELQKEYKVFRDNKDNYYAPELIETVVGLLNVSNKGTFGFVDYNINEETGEKDSVFVKNFNFKTAINGDLVQVNVYKNPRDENDQNNGIVTEVLERNTHEIVGFIKKTEKSNTVFFQPIDAKLKNNKFIILPSNVSFKVNDLVATSVVDYKERYIEIKVDKVITNDADPMVFVKAFIEQVKVPEAFPEELKNETDKIPQNIDLEDQSNRVDLTDQMIVTIDGDDTKDFDDAITVKKLPNGNYFLGVYIADVSYYVQEHTEINKEALKRGTSIYLVDRVIPMLPFELSNGICSLNPNEKRFVMAAEMEIDKFGNNVNCKIFQGIIKSKFRLTYKQVDKYFKKNTILEEYSNQQEVSELKKMLNEAKELSLILHKFKENQGYIDFEIDEPKIKLNQDGSVKEIVIHKRGFSEVLIEDFMVRANETVAKYLFDNKLPLLYRIHEIPDFEKINALENSLKAIGLTLPDIDLSDINPQLFSKFAEQIKEQRNDDFVKLSFLRTMQKAIYSTDNVGHFGLASNFYCHFTSPIRRYPDLIVHRTIRKYLINNHSRDDIDSYTSEIESYGVLNTKSEQKAVQIERDVNDLKFAEYLKDKIGQTFDAQIQSILNFGFFISFEFKASGLVHKTSFFDGEYEANETLTSAKVGQNKFNVGDWVKVVVVGVDLVEGKVDCVLESQYPKYLENQSNLKENLRFKHTGAKSGKNKKTS</sequence>
<evidence type="ECO:0000259" key="9">
    <source>
        <dbReference type="PROSITE" id="PS50126"/>
    </source>
</evidence>
<keyword evidence="3 8" id="KW-0963">Cytoplasm</keyword>
<dbReference type="InterPro" id="IPR050180">
    <property type="entry name" value="RNR_Ribonuclease"/>
</dbReference>
<dbReference type="GO" id="GO:0005829">
    <property type="term" value="C:cytosol"/>
    <property type="evidence" value="ECO:0007669"/>
    <property type="project" value="TreeGrafter"/>
</dbReference>
<comment type="subcellular location">
    <subcellularLocation>
        <location evidence="2 8">Cytoplasm</location>
    </subcellularLocation>
</comment>
<evidence type="ECO:0000256" key="3">
    <source>
        <dbReference type="ARBA" id="ARBA00022490"/>
    </source>
</evidence>
<dbReference type="Pfam" id="PF00575">
    <property type="entry name" value="S1"/>
    <property type="match status" value="1"/>
</dbReference>
<dbReference type="PANTHER" id="PTHR23355">
    <property type="entry name" value="RIBONUCLEASE"/>
    <property type="match status" value="1"/>
</dbReference>
<reference evidence="10 11" key="1">
    <citation type="journal article" date="2015" name="Genome Announc.">
        <title>Complete Genome Sequence of Mycoplasma meleagridis, a Possible Emerging Pathogen in Chickens.</title>
        <authorList>
            <person name="Abolnik C."/>
        </authorList>
    </citation>
    <scope>NUCLEOTIDE SEQUENCE [LARGE SCALE GENOMIC DNA]</scope>
    <source>
        <strain evidence="10 11">B2096 8B</strain>
    </source>
</reference>
<feature type="domain" description="S1 motif" evidence="9">
    <location>
        <begin position="633"/>
        <end position="711"/>
    </location>
</feature>
<dbReference type="PATRIC" id="fig|29556.3.peg.155"/>
<dbReference type="Gene3D" id="2.40.50.140">
    <property type="entry name" value="Nucleic acid-binding proteins"/>
    <property type="match status" value="2"/>
</dbReference>
<evidence type="ECO:0000256" key="8">
    <source>
        <dbReference type="HAMAP-Rule" id="MF_01895"/>
    </source>
</evidence>
<evidence type="ECO:0000256" key="2">
    <source>
        <dbReference type="ARBA" id="ARBA00004496"/>
    </source>
</evidence>
<dbReference type="InterPro" id="IPR012340">
    <property type="entry name" value="NA-bd_OB-fold"/>
</dbReference>
<evidence type="ECO:0000256" key="1">
    <source>
        <dbReference type="ARBA" id="ARBA00001849"/>
    </source>
</evidence>
<evidence type="ECO:0000313" key="11">
    <source>
        <dbReference type="Proteomes" id="UP000032722"/>
    </source>
</evidence>
<dbReference type="PROSITE" id="PS50126">
    <property type="entry name" value="S1"/>
    <property type="match status" value="1"/>
</dbReference>
<dbReference type="HAMAP" id="MF_01895">
    <property type="entry name" value="RNase_R"/>
    <property type="match status" value="1"/>
</dbReference>
<dbReference type="Proteomes" id="UP000032722">
    <property type="component" value="Chromosome"/>
</dbReference>